<dbReference type="AlphaFoldDB" id="A0A6P6MCT0"/>
<dbReference type="GO" id="GO:0004930">
    <property type="term" value="F:G protein-coupled receptor activity"/>
    <property type="evidence" value="ECO:0007669"/>
    <property type="project" value="UniProtKB-KW"/>
</dbReference>
<evidence type="ECO:0000313" key="11">
    <source>
        <dbReference type="Proteomes" id="UP000515129"/>
    </source>
</evidence>
<keyword evidence="2 9" id="KW-0812">Transmembrane</keyword>
<proteinExistence type="predicted"/>
<dbReference type="Proteomes" id="UP000515129">
    <property type="component" value="Chromosome 50"/>
</dbReference>
<dbReference type="GO" id="GO:0035025">
    <property type="term" value="P:positive regulation of Rho protein signal transduction"/>
    <property type="evidence" value="ECO:0007669"/>
    <property type="project" value="TreeGrafter"/>
</dbReference>
<evidence type="ECO:0000256" key="6">
    <source>
        <dbReference type="ARBA" id="ARBA00023170"/>
    </source>
</evidence>
<feature type="transmembrane region" description="Helical" evidence="9">
    <location>
        <begin position="130"/>
        <end position="157"/>
    </location>
</feature>
<evidence type="ECO:0000256" key="8">
    <source>
        <dbReference type="ARBA" id="ARBA00023224"/>
    </source>
</evidence>
<gene>
    <name evidence="12" type="primary">LOC113066500</name>
</gene>
<dbReference type="OrthoDB" id="8747610at2759"/>
<dbReference type="GO" id="GO:0007200">
    <property type="term" value="P:phospholipase C-activating G protein-coupled receptor signaling pathway"/>
    <property type="evidence" value="ECO:0007669"/>
    <property type="project" value="TreeGrafter"/>
</dbReference>
<evidence type="ECO:0000256" key="1">
    <source>
        <dbReference type="ARBA" id="ARBA00004141"/>
    </source>
</evidence>
<keyword evidence="11" id="KW-1185">Reference proteome</keyword>
<dbReference type="GeneID" id="113066500"/>
<dbReference type="KEGG" id="caua:113066500"/>
<keyword evidence="5 9" id="KW-0472">Membrane</keyword>
<dbReference type="SUPFAM" id="SSF81321">
    <property type="entry name" value="Family A G protein-coupled receptor-like"/>
    <property type="match status" value="1"/>
</dbReference>
<dbReference type="PANTHER" id="PTHR24232">
    <property type="entry name" value="G-PROTEIN COUPLED RECEPTOR"/>
    <property type="match status" value="1"/>
</dbReference>
<feature type="transmembrane region" description="Helical" evidence="9">
    <location>
        <begin position="208"/>
        <end position="236"/>
    </location>
</feature>
<evidence type="ECO:0000256" key="7">
    <source>
        <dbReference type="ARBA" id="ARBA00023180"/>
    </source>
</evidence>
<feature type="transmembrane region" description="Helical" evidence="9">
    <location>
        <begin position="163"/>
        <end position="187"/>
    </location>
</feature>
<sequence length="279" mass="31725">MNNSTVYIITSEASTTLSFVLVDILEMCACGISFLVGLPIHSFVLWLIVTRTESGLASVFFKLNLSVCEIGICVESLIFILSCWFSSFKKLICFLIGLAVTGRPLFQCLICVECYLAVVHPVTFLKYKPLRYKVICSASAWIIILGSCLFSVFILPYTISHTWFFSVQFLLFFCIQLFCLVVVLRALKQSGPGERAREKEEENHMKRRAFHFILICTVSTVVIYVPFTVSGFFTILTKQNIRSLWCICVFCFFLAGFVQPVLYLHRFGKLFCLSSVQVM</sequence>
<reference evidence="12" key="1">
    <citation type="submission" date="2025-08" db="UniProtKB">
        <authorList>
            <consortium name="RefSeq"/>
        </authorList>
    </citation>
    <scope>IDENTIFICATION</scope>
    <source>
        <strain evidence="12">Wakin</strain>
        <tissue evidence="12">Muscle</tissue>
    </source>
</reference>
<feature type="domain" description="G-protein coupled receptors family 1 profile" evidence="10">
    <location>
        <begin position="136"/>
        <end position="263"/>
    </location>
</feature>
<protein>
    <submittedName>
        <fullName evidence="12">Somatostatin receptor type 3-like</fullName>
    </submittedName>
</protein>
<dbReference type="PROSITE" id="PS50262">
    <property type="entry name" value="G_PROTEIN_RECEP_F1_2"/>
    <property type="match status" value="1"/>
</dbReference>
<evidence type="ECO:0000256" key="3">
    <source>
        <dbReference type="ARBA" id="ARBA00022989"/>
    </source>
</evidence>
<feature type="transmembrane region" description="Helical" evidence="9">
    <location>
        <begin position="24"/>
        <end position="49"/>
    </location>
</feature>
<dbReference type="PANTHER" id="PTHR24232:SF53">
    <property type="entry name" value="G-PROTEIN COUPLED RECEPTORS FAMILY 1 PROFILE DOMAIN-CONTAINING PROTEIN"/>
    <property type="match status" value="1"/>
</dbReference>
<keyword evidence="8" id="KW-0807">Transducer</keyword>
<comment type="subcellular location">
    <subcellularLocation>
        <location evidence="1">Membrane</location>
        <topology evidence="1">Multi-pass membrane protein</topology>
    </subcellularLocation>
</comment>
<evidence type="ECO:0000259" key="10">
    <source>
        <dbReference type="PROSITE" id="PS50262"/>
    </source>
</evidence>
<keyword evidence="4" id="KW-0297">G-protein coupled receptor</keyword>
<feature type="transmembrane region" description="Helical" evidence="9">
    <location>
        <begin position="94"/>
        <end position="118"/>
    </location>
</feature>
<accession>A0A6P6MCT0</accession>
<dbReference type="InterPro" id="IPR017452">
    <property type="entry name" value="GPCR_Rhodpsn_7TM"/>
</dbReference>
<evidence type="ECO:0000256" key="4">
    <source>
        <dbReference type="ARBA" id="ARBA00023040"/>
    </source>
</evidence>
<feature type="transmembrane region" description="Helical" evidence="9">
    <location>
        <begin position="61"/>
        <end position="88"/>
    </location>
</feature>
<keyword evidence="3 9" id="KW-1133">Transmembrane helix</keyword>
<evidence type="ECO:0000256" key="9">
    <source>
        <dbReference type="SAM" id="Phobius"/>
    </source>
</evidence>
<organism evidence="11 12">
    <name type="scientific">Carassius auratus</name>
    <name type="common">Goldfish</name>
    <dbReference type="NCBI Taxonomy" id="7957"/>
    <lineage>
        <taxon>Eukaryota</taxon>
        <taxon>Metazoa</taxon>
        <taxon>Chordata</taxon>
        <taxon>Craniata</taxon>
        <taxon>Vertebrata</taxon>
        <taxon>Euteleostomi</taxon>
        <taxon>Actinopterygii</taxon>
        <taxon>Neopterygii</taxon>
        <taxon>Teleostei</taxon>
        <taxon>Ostariophysi</taxon>
        <taxon>Cypriniformes</taxon>
        <taxon>Cyprinidae</taxon>
        <taxon>Cyprininae</taxon>
        <taxon>Carassius</taxon>
    </lineage>
</organism>
<dbReference type="GO" id="GO:0005886">
    <property type="term" value="C:plasma membrane"/>
    <property type="evidence" value="ECO:0007669"/>
    <property type="project" value="TreeGrafter"/>
</dbReference>
<keyword evidence="6" id="KW-0675">Receptor</keyword>
<evidence type="ECO:0000256" key="2">
    <source>
        <dbReference type="ARBA" id="ARBA00022692"/>
    </source>
</evidence>
<dbReference type="Gene3D" id="1.20.1070.10">
    <property type="entry name" value="Rhodopsin 7-helix transmembrane proteins"/>
    <property type="match status" value="1"/>
</dbReference>
<keyword evidence="7" id="KW-0325">Glycoprotein</keyword>
<dbReference type="RefSeq" id="XP_026094152.1">
    <property type="nucleotide sequence ID" value="XM_026238367.1"/>
</dbReference>
<feature type="transmembrane region" description="Helical" evidence="9">
    <location>
        <begin position="242"/>
        <end position="264"/>
    </location>
</feature>
<evidence type="ECO:0000256" key="5">
    <source>
        <dbReference type="ARBA" id="ARBA00023136"/>
    </source>
</evidence>
<evidence type="ECO:0000313" key="12">
    <source>
        <dbReference type="RefSeq" id="XP_026094152.1"/>
    </source>
</evidence>
<name>A0A6P6MCT0_CARAU</name>